<proteinExistence type="predicted"/>
<dbReference type="InterPro" id="IPR055472">
    <property type="entry name" value="DUF7044"/>
</dbReference>
<dbReference type="Pfam" id="PF23069">
    <property type="entry name" value="DUF7042"/>
    <property type="match status" value="2"/>
</dbReference>
<keyword evidence="1" id="KW-0812">Transmembrane</keyword>
<feature type="signal peptide" evidence="2">
    <location>
        <begin position="1"/>
        <end position="24"/>
    </location>
</feature>
<feature type="domain" description="DUF7043" evidence="4">
    <location>
        <begin position="306"/>
        <end position="412"/>
    </location>
</feature>
<keyword evidence="7" id="KW-1185">Reference proteome</keyword>
<feature type="transmembrane region" description="Helical" evidence="1">
    <location>
        <begin position="633"/>
        <end position="653"/>
    </location>
</feature>
<comment type="caution">
    <text evidence="6">The sequence shown here is derived from an EMBL/GenBank/DDBJ whole genome shotgun (WGS) entry which is preliminary data.</text>
</comment>
<evidence type="ECO:0000256" key="2">
    <source>
        <dbReference type="SAM" id="SignalP"/>
    </source>
</evidence>
<evidence type="ECO:0000256" key="1">
    <source>
        <dbReference type="SAM" id="Phobius"/>
    </source>
</evidence>
<organism evidence="6 7">
    <name type="scientific">Littorina saxatilis</name>
    <dbReference type="NCBI Taxonomy" id="31220"/>
    <lineage>
        <taxon>Eukaryota</taxon>
        <taxon>Metazoa</taxon>
        <taxon>Spiralia</taxon>
        <taxon>Lophotrochozoa</taxon>
        <taxon>Mollusca</taxon>
        <taxon>Gastropoda</taxon>
        <taxon>Caenogastropoda</taxon>
        <taxon>Littorinimorpha</taxon>
        <taxon>Littorinoidea</taxon>
        <taxon>Littorinidae</taxon>
        <taxon>Littorina</taxon>
    </lineage>
</organism>
<reference evidence="6 7" key="1">
    <citation type="submission" date="2024-02" db="EMBL/GenBank/DDBJ databases">
        <title>Chromosome-scale genome assembly of the rough periwinkle Littorina saxatilis.</title>
        <authorList>
            <person name="De Jode A."/>
            <person name="Faria R."/>
            <person name="Formenti G."/>
            <person name="Sims Y."/>
            <person name="Smith T.P."/>
            <person name="Tracey A."/>
            <person name="Wood J.M.D."/>
            <person name="Zagrodzka Z.B."/>
            <person name="Johannesson K."/>
            <person name="Butlin R.K."/>
            <person name="Leder E.H."/>
        </authorList>
    </citation>
    <scope>NUCLEOTIDE SEQUENCE [LARGE SCALE GENOMIC DNA]</scope>
    <source>
        <strain evidence="6">Snail1</strain>
        <tissue evidence="6">Muscle</tissue>
    </source>
</reference>
<gene>
    <name evidence="6" type="ORF">V1264_023141</name>
</gene>
<dbReference type="PANTHER" id="PTHR22255">
    <property type="entry name" value="LP06548P"/>
    <property type="match status" value="1"/>
</dbReference>
<evidence type="ECO:0000313" key="7">
    <source>
        <dbReference type="Proteomes" id="UP001374579"/>
    </source>
</evidence>
<dbReference type="Proteomes" id="UP001374579">
    <property type="component" value="Unassembled WGS sequence"/>
</dbReference>
<feature type="domain" description="DUF7044" evidence="5">
    <location>
        <begin position="25"/>
        <end position="133"/>
    </location>
</feature>
<sequence length="654" mass="75297">MAPVRWKVSALALTLVCVMGSAAGQCTIPTDFHGDYYWMQNDGSDTNTVINQNLWGDLSCISIKMHENSLSNVEGVNATMLMKKIQETPKPGETTSSACYLCVDVLYRTKNILQVRRSGCFTSMETGFQRMCPGYDKLPSVDQVKTYFLQNLKTVNCITTFEGVYQFTYEVAWGGGGICDNLDSQVKACQDPGSAYVDNEVFFMTYARCWDVQTSMSQTIRYQCMGSWFAMVGQTGYTFAAIADTVEKDRREKFKCLLTLKNQKSADNTIRWIMSRFAKCDRLNSLYDGPVRLVLRRIPPRSVFITPQCNLPRNISGEWYTQGIQFKSKVIINDTHIKYFTRKNEFEYEETYLSCQQTLGTRYLMTKVIVGKCETDFVCYDIIPRHHGIVRYRVGKPSRLTDDEMAQANFMQRKFRETCSWMSFTFNRNDTDWKYEVLILDPPSPVTCPIGGRYKFDQWANGMLEKYATRIRGVTDRPRVQVDCRIIISEMKSCSQDRSRIEVDAEYCEAVDYRGRPIGEYDEPDHIMTCVGFWMEDMRSYLITYDEEDAISKFRCWVYERVSWTEMQLSRSQTARCQRGQRSSDFQMEGTGLMMYLSENERLFDDCPQRFDPGINPYSKATVIYVLSAAPSLFSAIVIINTAICVTISSLLLL</sequence>
<dbReference type="Pfam" id="PF23070">
    <property type="entry name" value="DUF7043"/>
    <property type="match status" value="1"/>
</dbReference>
<dbReference type="AlphaFoldDB" id="A0AAN9B760"/>
<feature type="chain" id="PRO_5042870565" evidence="2">
    <location>
        <begin position="25"/>
        <end position="654"/>
    </location>
</feature>
<keyword evidence="2" id="KW-0732">Signal</keyword>
<accession>A0AAN9B760</accession>
<evidence type="ECO:0000259" key="3">
    <source>
        <dbReference type="Pfam" id="PF23069"/>
    </source>
</evidence>
<feature type="domain" description="DUF7042" evidence="3">
    <location>
        <begin position="445"/>
        <end position="583"/>
    </location>
</feature>
<evidence type="ECO:0000259" key="4">
    <source>
        <dbReference type="Pfam" id="PF23070"/>
    </source>
</evidence>
<keyword evidence="1" id="KW-0472">Membrane</keyword>
<dbReference type="GO" id="GO:0042060">
    <property type="term" value="P:wound healing"/>
    <property type="evidence" value="ECO:0007669"/>
    <property type="project" value="TreeGrafter"/>
</dbReference>
<protein>
    <submittedName>
        <fullName evidence="6">Uncharacterized protein</fullName>
    </submittedName>
</protein>
<feature type="domain" description="DUF7042" evidence="3">
    <location>
        <begin position="156"/>
        <end position="295"/>
    </location>
</feature>
<dbReference type="Pfam" id="PF23071">
    <property type="entry name" value="DUF7044"/>
    <property type="match status" value="1"/>
</dbReference>
<dbReference type="EMBL" id="JBAMIC010000011">
    <property type="protein sequence ID" value="KAK7100147.1"/>
    <property type="molecule type" value="Genomic_DNA"/>
</dbReference>
<dbReference type="PANTHER" id="PTHR22255:SF1">
    <property type="entry name" value="LD32918P"/>
    <property type="match status" value="1"/>
</dbReference>
<keyword evidence="1" id="KW-1133">Transmembrane helix</keyword>
<name>A0AAN9B760_9CAEN</name>
<dbReference type="InterPro" id="IPR055470">
    <property type="entry name" value="DUF7042"/>
</dbReference>
<evidence type="ECO:0000259" key="5">
    <source>
        <dbReference type="Pfam" id="PF23071"/>
    </source>
</evidence>
<dbReference type="InterPro" id="IPR055471">
    <property type="entry name" value="DUF7043"/>
</dbReference>
<evidence type="ECO:0000313" key="6">
    <source>
        <dbReference type="EMBL" id="KAK7100147.1"/>
    </source>
</evidence>